<reference evidence="2 3" key="1">
    <citation type="submission" date="2023-04" db="EMBL/GenBank/DDBJ databases">
        <title>Forest soil microbial communities from Buena Vista Peninsula, Colon Province, Panama.</title>
        <authorList>
            <person name="Bouskill N."/>
        </authorList>
    </citation>
    <scope>NUCLEOTIDE SEQUENCE [LARGE SCALE GENOMIC DNA]</scope>
    <source>
        <strain evidence="2 3">CFH S0262</strain>
    </source>
</reference>
<feature type="region of interest" description="Disordered" evidence="1">
    <location>
        <begin position="104"/>
        <end position="129"/>
    </location>
</feature>
<sequence>MIYNNVVREHGKDCVVEYYSAGTVAEPSARVVETDGSISERIPGGGRATMEWHWLRNTMAERCSRGAWFSASVRVTTDGRYTFDFDYDNQPNWHIPPCDETYITDHEKFPRPDDHIPEWHPSNPSRRPG</sequence>
<keyword evidence="3" id="KW-1185">Reference proteome</keyword>
<dbReference type="Proteomes" id="UP001160334">
    <property type="component" value="Unassembled WGS sequence"/>
</dbReference>
<dbReference type="RefSeq" id="WP_280763882.1">
    <property type="nucleotide sequence ID" value="NZ_JARXVC010000025.1"/>
</dbReference>
<comment type="caution">
    <text evidence="2">The sequence shown here is derived from an EMBL/GenBank/DDBJ whole genome shotgun (WGS) entry which is preliminary data.</text>
</comment>
<accession>A0ABT6MK22</accession>
<name>A0ABT6MK22_9NOCA</name>
<evidence type="ECO:0000313" key="2">
    <source>
        <dbReference type="EMBL" id="MDH6284672.1"/>
    </source>
</evidence>
<protein>
    <submittedName>
        <fullName evidence="2">Uncharacterized protein</fullName>
    </submittedName>
</protein>
<dbReference type="SUPFAM" id="SSF160424">
    <property type="entry name" value="BH3703-like"/>
    <property type="match status" value="1"/>
</dbReference>
<gene>
    <name evidence="2" type="ORF">M2280_005933</name>
</gene>
<evidence type="ECO:0000256" key="1">
    <source>
        <dbReference type="SAM" id="MobiDB-lite"/>
    </source>
</evidence>
<dbReference type="InterPro" id="IPR036170">
    <property type="entry name" value="YezG-like_sf"/>
</dbReference>
<dbReference type="EMBL" id="JARXVC010000025">
    <property type="protein sequence ID" value="MDH6284672.1"/>
    <property type="molecule type" value="Genomic_DNA"/>
</dbReference>
<organism evidence="2 3">
    <name type="scientific">Prescottella agglutinans</name>
    <dbReference type="NCBI Taxonomy" id="1644129"/>
    <lineage>
        <taxon>Bacteria</taxon>
        <taxon>Bacillati</taxon>
        <taxon>Actinomycetota</taxon>
        <taxon>Actinomycetes</taxon>
        <taxon>Mycobacteriales</taxon>
        <taxon>Nocardiaceae</taxon>
        <taxon>Prescottella</taxon>
    </lineage>
</organism>
<evidence type="ECO:0000313" key="3">
    <source>
        <dbReference type="Proteomes" id="UP001160334"/>
    </source>
</evidence>
<proteinExistence type="predicted"/>
<feature type="compositionally biased region" description="Basic and acidic residues" evidence="1">
    <location>
        <begin position="104"/>
        <end position="118"/>
    </location>
</feature>